<keyword evidence="5" id="KW-0411">Iron-sulfur</keyword>
<dbReference type="AlphaFoldDB" id="A0A0A8H2L9"/>
<proteinExistence type="predicted"/>
<dbReference type="InterPro" id="IPR013785">
    <property type="entry name" value="Aldolase_TIM"/>
</dbReference>
<dbReference type="HOGENOM" id="CLU_009273_1_4_7"/>
<dbReference type="InterPro" id="IPR050377">
    <property type="entry name" value="Radical_SAM_PqqE_MftC-like"/>
</dbReference>
<sequence>MSFEKIYIELSDVCGLKCDFCPSIKGQRKKMDLDKFEHICKSVQGFAKIYTFHVLGDPLMNKHLKDYLNIANKYNMKIELTTSGFYFDDERIKLILNASNIHQVNISLAAFLSQSKININAYFKPILEFIFLHIKNKKSSFINLRLWNLDKNFVPPLENNQIYEFLQDIFCIKIHTNLEKNRLARHIILNQARLFKWPSLQDKILNEVGSCHALTKQIAILSDGTLVPCCLDVKADINLGNCFEQSFEELLHSSLYLDLKHGFQQRILKAELCKRCEFYKAQKFNLLF</sequence>
<keyword evidence="2" id="KW-0949">S-adenosyl-L-methionine</keyword>
<evidence type="ECO:0000313" key="8">
    <source>
        <dbReference type="EMBL" id="AJC87129.1"/>
    </source>
</evidence>
<feature type="domain" description="4Fe4S-binding SPASM" evidence="7">
    <location>
        <begin position="211"/>
        <end position="277"/>
    </location>
</feature>
<evidence type="ECO:0000256" key="5">
    <source>
        <dbReference type="ARBA" id="ARBA00023014"/>
    </source>
</evidence>
<evidence type="ECO:0000256" key="2">
    <source>
        <dbReference type="ARBA" id="ARBA00022691"/>
    </source>
</evidence>
<organism evidence="8 9">
    <name type="scientific">Campylobacter insulaenigrae NCTC 12927</name>
    <dbReference type="NCBI Taxonomy" id="1031564"/>
    <lineage>
        <taxon>Bacteria</taxon>
        <taxon>Pseudomonadati</taxon>
        <taxon>Campylobacterota</taxon>
        <taxon>Epsilonproteobacteria</taxon>
        <taxon>Campylobacterales</taxon>
        <taxon>Campylobacteraceae</taxon>
        <taxon>Campylobacter</taxon>
    </lineage>
</organism>
<dbReference type="PANTHER" id="PTHR11228:SF7">
    <property type="entry name" value="PQQA PEPTIDE CYCLASE"/>
    <property type="match status" value="1"/>
</dbReference>
<evidence type="ECO:0000259" key="6">
    <source>
        <dbReference type="Pfam" id="PF04055"/>
    </source>
</evidence>
<dbReference type="Gene3D" id="3.20.20.70">
    <property type="entry name" value="Aldolase class I"/>
    <property type="match status" value="1"/>
</dbReference>
<evidence type="ECO:0000256" key="1">
    <source>
        <dbReference type="ARBA" id="ARBA00001966"/>
    </source>
</evidence>
<dbReference type="InterPro" id="IPR007197">
    <property type="entry name" value="rSAM"/>
</dbReference>
<dbReference type="InterPro" id="IPR023885">
    <property type="entry name" value="4Fe4S-binding_SPASM_dom"/>
</dbReference>
<dbReference type="SFLD" id="SFLDS00029">
    <property type="entry name" value="Radical_SAM"/>
    <property type="match status" value="1"/>
</dbReference>
<feature type="domain" description="Radical SAM core" evidence="6">
    <location>
        <begin position="8"/>
        <end position="128"/>
    </location>
</feature>
<gene>
    <name evidence="8" type="ORF">CINS_0121</name>
</gene>
<protein>
    <submittedName>
        <fullName evidence="8">Radical SAM superfamily enzyme (SPASM domain)</fullName>
    </submittedName>
</protein>
<dbReference type="GO" id="GO:0046872">
    <property type="term" value="F:metal ion binding"/>
    <property type="evidence" value="ECO:0007669"/>
    <property type="project" value="UniProtKB-KW"/>
</dbReference>
<dbReference type="RefSeq" id="WP_039648964.1">
    <property type="nucleotide sequence ID" value="NZ_CP007770.1"/>
</dbReference>
<name>A0A0A8H2L9_9BACT</name>
<dbReference type="Proteomes" id="UP000031163">
    <property type="component" value="Chromosome"/>
</dbReference>
<dbReference type="Pfam" id="PF13186">
    <property type="entry name" value="SPASM"/>
    <property type="match status" value="1"/>
</dbReference>
<dbReference type="STRING" id="1031564.CINS_0121"/>
<dbReference type="GeneID" id="74430942"/>
<dbReference type="PANTHER" id="PTHR11228">
    <property type="entry name" value="RADICAL SAM DOMAIN PROTEIN"/>
    <property type="match status" value="1"/>
</dbReference>
<dbReference type="CDD" id="cd01335">
    <property type="entry name" value="Radical_SAM"/>
    <property type="match status" value="1"/>
</dbReference>
<evidence type="ECO:0000259" key="7">
    <source>
        <dbReference type="Pfam" id="PF13186"/>
    </source>
</evidence>
<evidence type="ECO:0000256" key="4">
    <source>
        <dbReference type="ARBA" id="ARBA00023004"/>
    </source>
</evidence>
<accession>A0A0A8H2L9</accession>
<keyword evidence="4" id="KW-0408">Iron</keyword>
<evidence type="ECO:0000256" key="3">
    <source>
        <dbReference type="ARBA" id="ARBA00022723"/>
    </source>
</evidence>
<dbReference type="InterPro" id="IPR058240">
    <property type="entry name" value="rSAM_sf"/>
</dbReference>
<dbReference type="KEGG" id="cis:CINS_0121"/>
<keyword evidence="3" id="KW-0479">Metal-binding</keyword>
<dbReference type="EMBL" id="CP007770">
    <property type="protein sequence ID" value="AJC87129.1"/>
    <property type="molecule type" value="Genomic_DNA"/>
</dbReference>
<dbReference type="GO" id="GO:0051536">
    <property type="term" value="F:iron-sulfur cluster binding"/>
    <property type="evidence" value="ECO:0007669"/>
    <property type="project" value="UniProtKB-KW"/>
</dbReference>
<dbReference type="SUPFAM" id="SSF102114">
    <property type="entry name" value="Radical SAM enzymes"/>
    <property type="match status" value="1"/>
</dbReference>
<dbReference type="Pfam" id="PF04055">
    <property type="entry name" value="Radical_SAM"/>
    <property type="match status" value="1"/>
</dbReference>
<evidence type="ECO:0000313" key="9">
    <source>
        <dbReference type="Proteomes" id="UP000031163"/>
    </source>
</evidence>
<comment type="cofactor">
    <cofactor evidence="1">
        <name>[4Fe-4S] cluster</name>
        <dbReference type="ChEBI" id="CHEBI:49883"/>
    </cofactor>
</comment>
<reference evidence="8 9" key="1">
    <citation type="journal article" date="2014" name="Genome Biol. Evol.">
        <title>Comparative Genomics of the Campylobacter lari Group.</title>
        <authorList>
            <person name="Miller W.G."/>
            <person name="Yee E."/>
            <person name="Chapman M.H."/>
            <person name="Smith T.P."/>
            <person name="Bono J.L."/>
            <person name="Huynh S."/>
            <person name="Parker C.T."/>
            <person name="Vandamme P."/>
            <person name="Luong K."/>
            <person name="Korlach J."/>
        </authorList>
    </citation>
    <scope>NUCLEOTIDE SEQUENCE [LARGE SCALE GENOMIC DNA]</scope>
    <source>
        <strain evidence="8 9">NCTC 12927</strain>
    </source>
</reference>
<dbReference type="GO" id="GO:0003824">
    <property type="term" value="F:catalytic activity"/>
    <property type="evidence" value="ECO:0007669"/>
    <property type="project" value="InterPro"/>
</dbReference>